<reference evidence="3" key="1">
    <citation type="submission" date="2022-07" db="EMBL/GenBank/DDBJ databases">
        <title>Genome Sequence of Physisporinus lineatus.</title>
        <authorList>
            <person name="Buettner E."/>
        </authorList>
    </citation>
    <scope>NUCLEOTIDE SEQUENCE</scope>
    <source>
        <strain evidence="3">VT162</strain>
    </source>
</reference>
<feature type="region of interest" description="Disordered" evidence="1">
    <location>
        <begin position="458"/>
        <end position="484"/>
    </location>
</feature>
<keyword evidence="4" id="KW-1185">Reference proteome</keyword>
<protein>
    <submittedName>
        <fullName evidence="3">Uncharacterized protein</fullName>
    </submittedName>
</protein>
<keyword evidence="2" id="KW-0472">Membrane</keyword>
<dbReference type="Proteomes" id="UP001212997">
    <property type="component" value="Unassembled WGS sequence"/>
</dbReference>
<feature type="compositionally biased region" description="Basic residues" evidence="1">
    <location>
        <begin position="474"/>
        <end position="484"/>
    </location>
</feature>
<evidence type="ECO:0000313" key="4">
    <source>
        <dbReference type="Proteomes" id="UP001212997"/>
    </source>
</evidence>
<feature type="compositionally biased region" description="Low complexity" evidence="1">
    <location>
        <begin position="127"/>
        <end position="142"/>
    </location>
</feature>
<feature type="region of interest" description="Disordered" evidence="1">
    <location>
        <begin position="278"/>
        <end position="305"/>
    </location>
</feature>
<gene>
    <name evidence="3" type="ORF">NLI96_g4704</name>
</gene>
<proteinExistence type="predicted"/>
<feature type="transmembrane region" description="Helical" evidence="2">
    <location>
        <begin position="314"/>
        <end position="336"/>
    </location>
</feature>
<comment type="caution">
    <text evidence="3">The sequence shown here is derived from an EMBL/GenBank/DDBJ whole genome shotgun (WGS) entry which is preliminary data.</text>
</comment>
<keyword evidence="2" id="KW-1133">Transmembrane helix</keyword>
<evidence type="ECO:0000256" key="2">
    <source>
        <dbReference type="SAM" id="Phobius"/>
    </source>
</evidence>
<keyword evidence="2" id="KW-0812">Transmembrane</keyword>
<feature type="compositionally biased region" description="Polar residues" evidence="1">
    <location>
        <begin position="408"/>
        <end position="421"/>
    </location>
</feature>
<dbReference type="EMBL" id="JANAWD010000141">
    <property type="protein sequence ID" value="KAJ3485820.1"/>
    <property type="molecule type" value="Genomic_DNA"/>
</dbReference>
<feature type="region of interest" description="Disordered" evidence="1">
    <location>
        <begin position="378"/>
        <end position="422"/>
    </location>
</feature>
<dbReference type="AlphaFoldDB" id="A0AAD5V4R2"/>
<organism evidence="3 4">
    <name type="scientific">Meripilus lineatus</name>
    <dbReference type="NCBI Taxonomy" id="2056292"/>
    <lineage>
        <taxon>Eukaryota</taxon>
        <taxon>Fungi</taxon>
        <taxon>Dikarya</taxon>
        <taxon>Basidiomycota</taxon>
        <taxon>Agaricomycotina</taxon>
        <taxon>Agaricomycetes</taxon>
        <taxon>Polyporales</taxon>
        <taxon>Meripilaceae</taxon>
        <taxon>Meripilus</taxon>
    </lineage>
</organism>
<feature type="region of interest" description="Disordered" evidence="1">
    <location>
        <begin position="112"/>
        <end position="156"/>
    </location>
</feature>
<accession>A0AAD5V4R2</accession>
<name>A0AAD5V4R2_9APHY</name>
<evidence type="ECO:0000256" key="1">
    <source>
        <dbReference type="SAM" id="MobiDB-lite"/>
    </source>
</evidence>
<sequence length="484" mass="53130">MASVLSESLLTKLTSIIGSITTQTAQSGTVPASKQLLLKEINEFKDMLLAAKHYAQSLEGGHLTTEEQDDIISMLEEIKLQKRDTLATALEGFNAPNTYHEVPDVDVDSMASTPVAQRTSPRPDDVSQAAPPSVSPNAPSSPILEPRPNPTSSLHPYFTPPSSICKYFGYPHPLEMSTTPEIPSLANGKQSNPFFHHHFAFARPRLSLRVGLVVLNKRTVARQSFPLSTRPMNPIRHSVAPNITYTGRFYIEMEDISGATSPSPPITLAPGESFKSRLSSASYDNTTPQPQPEPEPDNEPTPIQLQSRMPPPTAAYIVPIILVALVVVAAVLTGIYRYRKSIQERKLANRTLISGVNPGGHSDDHRLRWSVMLNRLGSNGPHDSEKDIFTSVYRSPPSQRQPRDTPRSAYNTGRVTASPRNFESALSPRLPHAIRGDAFRAAQMDESVDVTDTTMTHYLLPSPPLPPIDTVPHAPHHLPKSQKT</sequence>
<evidence type="ECO:0000313" key="3">
    <source>
        <dbReference type="EMBL" id="KAJ3485820.1"/>
    </source>
</evidence>